<organism evidence="1 2">
    <name type="scientific">Alligator mississippiensis</name>
    <name type="common">American alligator</name>
    <dbReference type="NCBI Taxonomy" id="8496"/>
    <lineage>
        <taxon>Eukaryota</taxon>
        <taxon>Metazoa</taxon>
        <taxon>Chordata</taxon>
        <taxon>Craniata</taxon>
        <taxon>Vertebrata</taxon>
        <taxon>Euteleostomi</taxon>
        <taxon>Archelosauria</taxon>
        <taxon>Archosauria</taxon>
        <taxon>Crocodylia</taxon>
        <taxon>Alligatoridae</taxon>
        <taxon>Alligatorinae</taxon>
        <taxon>Alligator</taxon>
    </lineage>
</organism>
<dbReference type="AlphaFoldDB" id="A0A151N6W5"/>
<reference evidence="1 2" key="1">
    <citation type="journal article" date="2012" name="Genome Biol.">
        <title>Sequencing three crocodilian genomes to illuminate the evolution of archosaurs and amniotes.</title>
        <authorList>
            <person name="St John J.A."/>
            <person name="Braun E.L."/>
            <person name="Isberg S.R."/>
            <person name="Miles L.G."/>
            <person name="Chong A.Y."/>
            <person name="Gongora J."/>
            <person name="Dalzell P."/>
            <person name="Moran C."/>
            <person name="Bed'hom B."/>
            <person name="Abzhanov A."/>
            <person name="Burgess S.C."/>
            <person name="Cooksey A.M."/>
            <person name="Castoe T.A."/>
            <person name="Crawford N.G."/>
            <person name="Densmore L.D."/>
            <person name="Drew J.C."/>
            <person name="Edwards S.V."/>
            <person name="Faircloth B.C."/>
            <person name="Fujita M.K."/>
            <person name="Greenwold M.J."/>
            <person name="Hoffmann F.G."/>
            <person name="Howard J.M."/>
            <person name="Iguchi T."/>
            <person name="Janes D.E."/>
            <person name="Khan S.Y."/>
            <person name="Kohno S."/>
            <person name="de Koning A.J."/>
            <person name="Lance S.L."/>
            <person name="McCarthy F.M."/>
            <person name="McCormack J.E."/>
            <person name="Merchant M.E."/>
            <person name="Peterson D.G."/>
            <person name="Pollock D.D."/>
            <person name="Pourmand N."/>
            <person name="Raney B.J."/>
            <person name="Roessler K.A."/>
            <person name="Sanford J.R."/>
            <person name="Sawyer R.H."/>
            <person name="Schmidt C.J."/>
            <person name="Triplett E.W."/>
            <person name="Tuberville T.D."/>
            <person name="Venegas-Anaya M."/>
            <person name="Howard J.T."/>
            <person name="Jarvis E.D."/>
            <person name="Guillette L.J.Jr."/>
            <person name="Glenn T.C."/>
            <person name="Green R.E."/>
            <person name="Ray D.A."/>
        </authorList>
    </citation>
    <scope>NUCLEOTIDE SEQUENCE [LARGE SCALE GENOMIC DNA]</scope>
    <source>
        <strain evidence="1">KSC_2009_1</strain>
    </source>
</reference>
<sequence length="169" mass="19015">MQVRAAAMSTLAPQRVRQDIYQWTPGYLPPSPENTLFHPTRVIKYVFLDGSQNVFPSHALRNFEARAHQESTGAFCHIPANPDHSMGATYWSCQPQRLPIFVTLAKKQKKQGTPWGHHPFSKERLPIFQKLCGEAIQAMANGDVYLEALDAETKDPFNPKAQGNGKVEK</sequence>
<keyword evidence="2" id="KW-1185">Reference proteome</keyword>
<evidence type="ECO:0000313" key="2">
    <source>
        <dbReference type="Proteomes" id="UP000050525"/>
    </source>
</evidence>
<dbReference type="EMBL" id="AKHW03003911">
    <property type="protein sequence ID" value="KYO32538.1"/>
    <property type="molecule type" value="Genomic_DNA"/>
</dbReference>
<accession>A0A151N6W5</accession>
<dbReference type="Proteomes" id="UP000050525">
    <property type="component" value="Unassembled WGS sequence"/>
</dbReference>
<name>A0A151N6W5_ALLMI</name>
<evidence type="ECO:0000313" key="1">
    <source>
        <dbReference type="EMBL" id="KYO32538.1"/>
    </source>
</evidence>
<protein>
    <submittedName>
        <fullName evidence="1">Uncharacterized protein</fullName>
    </submittedName>
</protein>
<gene>
    <name evidence="1" type="ORF">Y1Q_0013049</name>
</gene>
<comment type="caution">
    <text evidence="1">The sequence shown here is derived from an EMBL/GenBank/DDBJ whole genome shotgun (WGS) entry which is preliminary data.</text>
</comment>
<proteinExistence type="predicted"/>